<dbReference type="PANTHER" id="PTHR47594:SF4">
    <property type="entry name" value="OS04G0475500 PROTEIN"/>
    <property type="match status" value="1"/>
</dbReference>
<dbReference type="Gene3D" id="1.25.40.10">
    <property type="entry name" value="Tetratricopeptide repeat domain"/>
    <property type="match status" value="1"/>
</dbReference>
<sequence length="302" mass="34675">MQKSILAIFIHNSSGAANNKSHLPLQLRAGRGFTRETVMTTTTQTISSFHFLKNPCKPQSILRPMSRTISSFHFLKNPWKPQSILRPMSRTIRASASVRSLNRKPLQKGRNLSIEAIQTVQALKLAYNNDKSLLDQILRSKFSRLLKFDMTAVLRELLRQNHCLLALKVFEDIRVEHWYKPKVLLYNDMIHVMASNGFVEEVHLLFRYLESEITGDLQFKTDEFNQLLTTLISFKLGGLVIECYEWMKSVVVGCEPDRSTFKLLVNGLESIGEFELSVVVRQDAYKIYGESLDFEAEEEIAS</sequence>
<dbReference type="Proteomes" id="UP000657918">
    <property type="component" value="Unassembled WGS sequence"/>
</dbReference>
<dbReference type="PANTHER" id="PTHR47594">
    <property type="entry name" value="PPR CONTAINING PLANT-LIKE PROTEIN"/>
    <property type="match status" value="1"/>
</dbReference>
<proteinExistence type="predicted"/>
<reference evidence="1 2" key="1">
    <citation type="submission" date="2020-10" db="EMBL/GenBank/DDBJ databases">
        <title>Plant Genome Project.</title>
        <authorList>
            <person name="Zhang R.-G."/>
        </authorList>
    </citation>
    <scope>NUCLEOTIDE SEQUENCE [LARGE SCALE GENOMIC DNA]</scope>
    <source>
        <strain evidence="1">FAFU-HL-1</strain>
        <tissue evidence="1">Leaf</tissue>
    </source>
</reference>
<dbReference type="EMBL" id="JADGMS010000009">
    <property type="protein sequence ID" value="KAF9676413.1"/>
    <property type="molecule type" value="Genomic_DNA"/>
</dbReference>
<evidence type="ECO:0000313" key="1">
    <source>
        <dbReference type="EMBL" id="KAF9676413.1"/>
    </source>
</evidence>
<protein>
    <submittedName>
        <fullName evidence="1">Uncharacterized protein</fullName>
    </submittedName>
</protein>
<name>A0A835JWN9_9ROSI</name>
<dbReference type="GO" id="GO:0003723">
    <property type="term" value="F:RNA binding"/>
    <property type="evidence" value="ECO:0007669"/>
    <property type="project" value="InterPro"/>
</dbReference>
<accession>A0A835JWN9</accession>
<gene>
    <name evidence="1" type="ORF">SADUNF_Sadunf09G0136000</name>
</gene>
<dbReference type="InterPro" id="IPR011990">
    <property type="entry name" value="TPR-like_helical_dom_sf"/>
</dbReference>
<dbReference type="AlphaFoldDB" id="A0A835JWN9"/>
<dbReference type="GO" id="GO:0009658">
    <property type="term" value="P:chloroplast organization"/>
    <property type="evidence" value="ECO:0007669"/>
    <property type="project" value="InterPro"/>
</dbReference>
<keyword evidence="2" id="KW-1185">Reference proteome</keyword>
<organism evidence="1 2">
    <name type="scientific">Salix dunnii</name>
    <dbReference type="NCBI Taxonomy" id="1413687"/>
    <lineage>
        <taxon>Eukaryota</taxon>
        <taxon>Viridiplantae</taxon>
        <taxon>Streptophyta</taxon>
        <taxon>Embryophyta</taxon>
        <taxon>Tracheophyta</taxon>
        <taxon>Spermatophyta</taxon>
        <taxon>Magnoliopsida</taxon>
        <taxon>eudicotyledons</taxon>
        <taxon>Gunneridae</taxon>
        <taxon>Pentapetalae</taxon>
        <taxon>rosids</taxon>
        <taxon>fabids</taxon>
        <taxon>Malpighiales</taxon>
        <taxon>Salicaceae</taxon>
        <taxon>Saliceae</taxon>
        <taxon>Salix</taxon>
    </lineage>
</organism>
<dbReference type="GO" id="GO:0000373">
    <property type="term" value="P:Group II intron splicing"/>
    <property type="evidence" value="ECO:0007669"/>
    <property type="project" value="InterPro"/>
</dbReference>
<evidence type="ECO:0000313" key="2">
    <source>
        <dbReference type="Proteomes" id="UP000657918"/>
    </source>
</evidence>
<dbReference type="OrthoDB" id="662260at2759"/>
<comment type="caution">
    <text evidence="1">The sequence shown here is derived from an EMBL/GenBank/DDBJ whole genome shotgun (WGS) entry which is preliminary data.</text>
</comment>
<dbReference type="InterPro" id="IPR044190">
    <property type="entry name" value="THA8-like"/>
</dbReference>